<keyword evidence="1" id="KW-0732">Signal</keyword>
<accession>A0AB37A0S4</accession>
<organism evidence="3 4">
    <name type="scientific">Malaciobacter marinus</name>
    <dbReference type="NCBI Taxonomy" id="505249"/>
    <lineage>
        <taxon>Bacteria</taxon>
        <taxon>Pseudomonadati</taxon>
        <taxon>Campylobacterota</taxon>
        <taxon>Epsilonproteobacteria</taxon>
        <taxon>Campylobacterales</taxon>
        <taxon>Arcobacteraceae</taxon>
        <taxon>Malaciobacter</taxon>
    </lineage>
</organism>
<dbReference type="InterPro" id="IPR051675">
    <property type="entry name" value="Endo/Exo/Phosphatase_dom_1"/>
</dbReference>
<evidence type="ECO:0000313" key="4">
    <source>
        <dbReference type="Proteomes" id="UP000239861"/>
    </source>
</evidence>
<gene>
    <name evidence="3" type="ORF">B0F89_10241</name>
</gene>
<dbReference type="GO" id="GO:0006281">
    <property type="term" value="P:DNA repair"/>
    <property type="evidence" value="ECO:0007669"/>
    <property type="project" value="InterPro"/>
</dbReference>
<dbReference type="AlphaFoldDB" id="A0AB37A0S4"/>
<feature type="signal peptide" evidence="1">
    <location>
        <begin position="1"/>
        <end position="23"/>
    </location>
</feature>
<sequence length="81" mass="9199">MKKIFLGLLLSFAFILASMDFNTASKQELMSIKGIGEKKAQAVIDYRKSNKINNLDDLKKIRGFGDKLVLKIKNSKEYNSK</sequence>
<dbReference type="Proteomes" id="UP000239861">
    <property type="component" value="Unassembled WGS sequence"/>
</dbReference>
<feature type="domain" description="Helix-hairpin-helix DNA-binding motif class 1" evidence="2">
    <location>
        <begin position="27"/>
        <end position="46"/>
    </location>
</feature>
<evidence type="ECO:0000313" key="3">
    <source>
        <dbReference type="EMBL" id="PPK62639.1"/>
    </source>
</evidence>
<evidence type="ECO:0000256" key="1">
    <source>
        <dbReference type="SAM" id="SignalP"/>
    </source>
</evidence>
<dbReference type="InterPro" id="IPR003583">
    <property type="entry name" value="Hlx-hairpin-Hlx_DNA-bd_motif"/>
</dbReference>
<dbReference type="GO" id="GO:0015627">
    <property type="term" value="C:type II protein secretion system complex"/>
    <property type="evidence" value="ECO:0007669"/>
    <property type="project" value="TreeGrafter"/>
</dbReference>
<dbReference type="Gene3D" id="1.10.150.320">
    <property type="entry name" value="Photosystem II 12 kDa extrinsic protein"/>
    <property type="match status" value="1"/>
</dbReference>
<dbReference type="EMBL" id="PTIW01000002">
    <property type="protein sequence ID" value="PPK62639.1"/>
    <property type="molecule type" value="Genomic_DNA"/>
</dbReference>
<dbReference type="PANTHER" id="PTHR21180:SF32">
    <property type="entry name" value="ENDONUCLEASE_EXONUCLEASE_PHOSPHATASE FAMILY DOMAIN-CONTAINING PROTEIN 1"/>
    <property type="match status" value="1"/>
</dbReference>
<proteinExistence type="predicted"/>
<dbReference type="InterPro" id="IPR010994">
    <property type="entry name" value="RuvA_2-like"/>
</dbReference>
<dbReference type="PANTHER" id="PTHR21180">
    <property type="entry name" value="ENDONUCLEASE/EXONUCLEASE/PHOSPHATASE FAMILY DOMAIN-CONTAINING PROTEIN 1"/>
    <property type="match status" value="1"/>
</dbReference>
<dbReference type="RefSeq" id="WP_104411684.1">
    <property type="nucleotide sequence ID" value="NZ_PTIW01000002.1"/>
</dbReference>
<dbReference type="GO" id="GO:0015628">
    <property type="term" value="P:protein secretion by the type II secretion system"/>
    <property type="evidence" value="ECO:0007669"/>
    <property type="project" value="TreeGrafter"/>
</dbReference>
<dbReference type="SUPFAM" id="SSF47781">
    <property type="entry name" value="RuvA domain 2-like"/>
    <property type="match status" value="1"/>
</dbReference>
<feature type="domain" description="Helix-hairpin-helix DNA-binding motif class 1" evidence="2">
    <location>
        <begin position="56"/>
        <end position="75"/>
    </location>
</feature>
<dbReference type="SMART" id="SM00278">
    <property type="entry name" value="HhH1"/>
    <property type="match status" value="2"/>
</dbReference>
<name>A0AB37A0S4_9BACT</name>
<protein>
    <submittedName>
        <fullName evidence="3">Competence protein ComEA</fullName>
    </submittedName>
</protein>
<dbReference type="GO" id="GO:0003677">
    <property type="term" value="F:DNA binding"/>
    <property type="evidence" value="ECO:0007669"/>
    <property type="project" value="InterPro"/>
</dbReference>
<comment type="caution">
    <text evidence="3">The sequence shown here is derived from an EMBL/GenBank/DDBJ whole genome shotgun (WGS) entry which is preliminary data.</text>
</comment>
<reference evidence="3 4" key="1">
    <citation type="submission" date="2018-02" db="EMBL/GenBank/DDBJ databases">
        <title>Subsurface microbial communities from deep shales in Ohio and West Virginia, USA.</title>
        <authorList>
            <person name="Wrighton K."/>
        </authorList>
    </citation>
    <scope>NUCLEOTIDE SEQUENCE [LARGE SCALE GENOMIC DNA]</scope>
    <source>
        <strain evidence="3 4">MARC-MIP3H16</strain>
    </source>
</reference>
<feature type="chain" id="PRO_5044205112" evidence="1">
    <location>
        <begin position="24"/>
        <end position="81"/>
    </location>
</feature>
<dbReference type="Pfam" id="PF12836">
    <property type="entry name" value="HHH_3"/>
    <property type="match status" value="1"/>
</dbReference>
<evidence type="ECO:0000259" key="2">
    <source>
        <dbReference type="SMART" id="SM00278"/>
    </source>
</evidence>